<dbReference type="EMBL" id="FN692037">
    <property type="protein sequence ID" value="CBL49494.1"/>
    <property type="molecule type" value="Genomic_DNA"/>
</dbReference>
<dbReference type="Proteomes" id="UP000002371">
    <property type="component" value="Chromosome"/>
</dbReference>
<protein>
    <submittedName>
        <fullName evidence="2">Transcriptional regulator</fullName>
    </submittedName>
</protein>
<dbReference type="InterPro" id="IPR010982">
    <property type="entry name" value="Lambda_DNA-bd_dom_sf"/>
</dbReference>
<dbReference type="SUPFAM" id="SSF47413">
    <property type="entry name" value="lambda repressor-like DNA-binding domains"/>
    <property type="match status" value="1"/>
</dbReference>
<dbReference type="KEGG" id="lcr:LCRIS_00047"/>
<dbReference type="eggNOG" id="ENOG5030GYN">
    <property type="taxonomic scope" value="Bacteria"/>
</dbReference>
<evidence type="ECO:0000313" key="2">
    <source>
        <dbReference type="EMBL" id="CBL49494.1"/>
    </source>
</evidence>
<dbReference type="CDD" id="cd00093">
    <property type="entry name" value="HTH_XRE"/>
    <property type="match status" value="1"/>
</dbReference>
<gene>
    <name evidence="2" type="ordered locus">LCRIS_00047</name>
</gene>
<dbReference type="RefSeq" id="WP_013085623.1">
    <property type="nucleotide sequence ID" value="NC_014106.1"/>
</dbReference>
<dbReference type="Pfam" id="PF13560">
    <property type="entry name" value="HTH_31"/>
    <property type="match status" value="1"/>
</dbReference>
<dbReference type="AlphaFoldDB" id="D5H0F9"/>
<reference evidence="2 3" key="1">
    <citation type="journal article" date="2010" name="J. Bacteriol.">
        <title>Genome sequence of Lactobacillus crispatus ST1.</title>
        <authorList>
            <person name="Ojala T."/>
            <person name="Kuparinen V."/>
            <person name="Koskinen J.P."/>
            <person name="Alatalo E."/>
            <person name="Holm L."/>
            <person name="Auvinen P."/>
            <person name="Edelman S."/>
            <person name="Westerlund-Wikstrom B."/>
            <person name="Korhonen T.K."/>
            <person name="Paulin L."/>
            <person name="Kankainen M."/>
        </authorList>
    </citation>
    <scope>NUCLEOTIDE SEQUENCE [LARGE SCALE GENOMIC DNA]</scope>
    <source>
        <strain evidence="2 3">ST1</strain>
    </source>
</reference>
<dbReference type="Gene3D" id="1.10.260.40">
    <property type="entry name" value="lambda repressor-like DNA-binding domains"/>
    <property type="match status" value="1"/>
</dbReference>
<organism evidence="2 3">
    <name type="scientific">Lactobacillus crispatus (strain ST1)</name>
    <dbReference type="NCBI Taxonomy" id="748671"/>
    <lineage>
        <taxon>Bacteria</taxon>
        <taxon>Bacillati</taxon>
        <taxon>Bacillota</taxon>
        <taxon>Bacilli</taxon>
        <taxon>Lactobacillales</taxon>
        <taxon>Lactobacillaceae</taxon>
        <taxon>Lactobacillus</taxon>
    </lineage>
</organism>
<dbReference type="GO" id="GO:0003677">
    <property type="term" value="F:DNA binding"/>
    <property type="evidence" value="ECO:0007669"/>
    <property type="project" value="InterPro"/>
</dbReference>
<dbReference type="PROSITE" id="PS50943">
    <property type="entry name" value="HTH_CROC1"/>
    <property type="match status" value="1"/>
</dbReference>
<feature type="domain" description="HTH cro/C1-type" evidence="1">
    <location>
        <begin position="7"/>
        <end position="61"/>
    </location>
</feature>
<dbReference type="SMART" id="SM00530">
    <property type="entry name" value="HTH_XRE"/>
    <property type="match status" value="1"/>
</dbReference>
<name>D5H0F9_LACCS</name>
<dbReference type="HOGENOM" id="CLU_072045_3_2_9"/>
<evidence type="ECO:0000259" key="1">
    <source>
        <dbReference type="PROSITE" id="PS50943"/>
    </source>
</evidence>
<proteinExistence type="predicted"/>
<sequence length="272" mass="31737">MTIGEALKKLRQSLELTQAQMIQGSKISITHYSKMEKGQNRIFVDDLMLILQLHGVSPADFFKEYFPTKEDTISSKISQELNRSFYKNDIKKAKELQKLILNTKHVSTELKDRAGLIIAVLTARDNKTDTTAITQAMHDFFKYKEWMNDDNAITLLSNSIRRDNLKDLTPLIMMLIRKYKKLNEQNLTKQRRLATVGINYLYVLRKYFSNSDKIAFKILSWLESLTADPELCLYKELILYFHSVYTDKRQAILIKKLLKLSDYPKIADNLPE</sequence>
<accession>D5H0F9</accession>
<dbReference type="InterPro" id="IPR001387">
    <property type="entry name" value="Cro/C1-type_HTH"/>
</dbReference>
<evidence type="ECO:0000313" key="3">
    <source>
        <dbReference type="Proteomes" id="UP000002371"/>
    </source>
</evidence>
<dbReference type="PATRIC" id="fig|748671.3.peg.45"/>
<reference key="2">
    <citation type="submission" date="2010-03" db="EMBL/GenBank/DDBJ databases">
        <title>Genome Sequence of Lactobacillus crispatus ST1.</title>
        <authorList>
            <person name="Ojala T."/>
            <person name="Kuparinen V."/>
            <person name="Koskinen J.P."/>
            <person name="Alatalo E."/>
            <person name="Holm L."/>
            <person name="Auvinen P."/>
            <person name="Edelman S."/>
            <person name="Westerlund-Wikstroem B."/>
            <person name="Korhonen T.K."/>
            <person name="Paulin L."/>
            <person name="Kankainen M."/>
        </authorList>
    </citation>
    <scope>NUCLEOTIDE SEQUENCE</scope>
    <source>
        <strain>ST1</strain>
    </source>
</reference>